<dbReference type="OrthoDB" id="196103at2759"/>
<gene>
    <name evidence="6" type="ORF">AB675_6579</name>
</gene>
<evidence type="ECO:0000256" key="5">
    <source>
        <dbReference type="SAM" id="Phobius"/>
    </source>
</evidence>
<dbReference type="InterPro" id="IPR010291">
    <property type="entry name" value="Ion_channel_UNC-93"/>
</dbReference>
<dbReference type="PANTHER" id="PTHR23294:SF19">
    <property type="entry name" value="DUF895 DOMAIN MEMBRANE PROTEIN-RELATED"/>
    <property type="match status" value="1"/>
</dbReference>
<dbReference type="InterPro" id="IPR036259">
    <property type="entry name" value="MFS_trans_sf"/>
</dbReference>
<feature type="transmembrane region" description="Helical" evidence="5">
    <location>
        <begin position="303"/>
        <end position="323"/>
    </location>
</feature>
<feature type="transmembrane region" description="Helical" evidence="5">
    <location>
        <begin position="107"/>
        <end position="128"/>
    </location>
</feature>
<proteinExistence type="predicted"/>
<keyword evidence="3 5" id="KW-1133">Transmembrane helix</keyword>
<dbReference type="SUPFAM" id="SSF103473">
    <property type="entry name" value="MFS general substrate transporter"/>
    <property type="match status" value="1"/>
</dbReference>
<keyword evidence="7" id="KW-1185">Reference proteome</keyword>
<evidence type="ECO:0000313" key="7">
    <source>
        <dbReference type="Proteomes" id="UP000038010"/>
    </source>
</evidence>
<feature type="transmembrane region" description="Helical" evidence="5">
    <location>
        <begin position="78"/>
        <end position="101"/>
    </location>
</feature>
<dbReference type="AlphaFoldDB" id="A0A0N0NQL2"/>
<dbReference type="Gene3D" id="1.20.1250.20">
    <property type="entry name" value="MFS general substrate transporter like domains"/>
    <property type="match status" value="1"/>
</dbReference>
<reference evidence="6 7" key="1">
    <citation type="submission" date="2015-06" db="EMBL/GenBank/DDBJ databases">
        <title>Draft genome of the ant-associated black yeast Phialophora attae CBS 131958.</title>
        <authorList>
            <person name="Moreno L.F."/>
            <person name="Stielow B.J."/>
            <person name="de Hoog S."/>
            <person name="Vicente V.A."/>
            <person name="Weiss V.A."/>
            <person name="de Vries M."/>
            <person name="Cruz L.M."/>
            <person name="Souza E.M."/>
        </authorList>
    </citation>
    <scope>NUCLEOTIDE SEQUENCE [LARGE SCALE GENOMIC DNA]</scope>
    <source>
        <strain evidence="6 7">CBS 131958</strain>
    </source>
</reference>
<dbReference type="PANTHER" id="PTHR23294">
    <property type="entry name" value="ET TRANSLATION PRODUCT-RELATED"/>
    <property type="match status" value="1"/>
</dbReference>
<dbReference type="Proteomes" id="UP000038010">
    <property type="component" value="Unassembled WGS sequence"/>
</dbReference>
<evidence type="ECO:0000256" key="2">
    <source>
        <dbReference type="ARBA" id="ARBA00022692"/>
    </source>
</evidence>
<accession>A0A0N0NQL2</accession>
<feature type="transmembrane region" description="Helical" evidence="5">
    <location>
        <begin position="135"/>
        <end position="152"/>
    </location>
</feature>
<dbReference type="VEuPathDB" id="FungiDB:AB675_6579"/>
<evidence type="ECO:0000256" key="3">
    <source>
        <dbReference type="ARBA" id="ARBA00022989"/>
    </source>
</evidence>
<name>A0A0N0NQL2_9EURO</name>
<evidence type="ECO:0000256" key="4">
    <source>
        <dbReference type="ARBA" id="ARBA00023136"/>
    </source>
</evidence>
<sequence length="466" mass="50728">MAAALPPKELPLTDTQGVDVERNKSISSLKHASHPLDSASFFRSTLFQILVVGLCAFCAPGIWSAMNGLGVGGSQSPDLVNAANALLYAFMTVTCFGGPWLTNLIGFRWTLAIGALGYPLYAAGLYVNNRFGDEWFVYVGATTCGISAGFFWSVEGAIATGYPESHKRGRYIATWFTFRNFGNIIGGSIALALNHKTTQKGKVGYATYLGFIAIQCLGFFAGLLLSNPEKVRRDDGTRIEALGVSTGEQKAERSYPGTYLASYFSVRSRALGSFMSAVVGTLATWLGGSLVDLPWHKSRKVRALTTYGVIVAINSATWIWAVYIQNEYRRTDPTLDWGNQKTFGRGFGVYMLERISLGMCENYIYWCISNLSDSPGDQIRYSSLLRGIETAAVAVGFGVQAVPTQLIITAGINFAFWFIALPFSYYATVQVVRKFDEQDAAKKNEDTLEVGGTQAMEVGNRTSIGG</sequence>
<keyword evidence="2 5" id="KW-0812">Transmembrane</keyword>
<feature type="transmembrane region" description="Helical" evidence="5">
    <location>
        <begin position="406"/>
        <end position="427"/>
    </location>
</feature>
<evidence type="ECO:0000256" key="1">
    <source>
        <dbReference type="ARBA" id="ARBA00004141"/>
    </source>
</evidence>
<keyword evidence="4 5" id="KW-0472">Membrane</keyword>
<evidence type="ECO:0000313" key="6">
    <source>
        <dbReference type="EMBL" id="KPI44038.1"/>
    </source>
</evidence>
<comment type="caution">
    <text evidence="6">The sequence shown here is derived from an EMBL/GenBank/DDBJ whole genome shotgun (WGS) entry which is preliminary data.</text>
</comment>
<feature type="transmembrane region" description="Helical" evidence="5">
    <location>
        <begin position="46"/>
        <end position="66"/>
    </location>
</feature>
<protein>
    <submittedName>
        <fullName evidence="6">Putative membrane protein</fullName>
    </submittedName>
</protein>
<feature type="transmembrane region" description="Helical" evidence="5">
    <location>
        <begin position="205"/>
        <end position="225"/>
    </location>
</feature>
<feature type="transmembrane region" description="Helical" evidence="5">
    <location>
        <begin position="270"/>
        <end position="291"/>
    </location>
</feature>
<dbReference type="GeneID" id="28738759"/>
<dbReference type="EMBL" id="LFJN01000004">
    <property type="protein sequence ID" value="KPI44038.1"/>
    <property type="molecule type" value="Genomic_DNA"/>
</dbReference>
<comment type="subcellular location">
    <subcellularLocation>
        <location evidence="1">Membrane</location>
        <topology evidence="1">Multi-pass membrane protein</topology>
    </subcellularLocation>
</comment>
<dbReference type="GO" id="GO:0016020">
    <property type="term" value="C:membrane"/>
    <property type="evidence" value="ECO:0007669"/>
    <property type="project" value="UniProtKB-SubCell"/>
</dbReference>
<dbReference type="InterPro" id="IPR051617">
    <property type="entry name" value="UNC-93-like_regulator"/>
</dbReference>
<organism evidence="6 7">
    <name type="scientific">Cyphellophora attinorum</name>
    <dbReference type="NCBI Taxonomy" id="1664694"/>
    <lineage>
        <taxon>Eukaryota</taxon>
        <taxon>Fungi</taxon>
        <taxon>Dikarya</taxon>
        <taxon>Ascomycota</taxon>
        <taxon>Pezizomycotina</taxon>
        <taxon>Eurotiomycetes</taxon>
        <taxon>Chaetothyriomycetidae</taxon>
        <taxon>Chaetothyriales</taxon>
        <taxon>Cyphellophoraceae</taxon>
        <taxon>Cyphellophora</taxon>
    </lineage>
</organism>
<feature type="transmembrane region" description="Helical" evidence="5">
    <location>
        <begin position="172"/>
        <end position="193"/>
    </location>
</feature>
<dbReference type="RefSeq" id="XP_018004001.1">
    <property type="nucleotide sequence ID" value="XM_018146879.1"/>
</dbReference>
<dbReference type="Pfam" id="PF05978">
    <property type="entry name" value="UNC-93"/>
    <property type="match status" value="1"/>
</dbReference>